<evidence type="ECO:0000313" key="3">
    <source>
        <dbReference type="EMBL" id="GGH36667.1"/>
    </source>
</evidence>
<dbReference type="PANTHER" id="PTHR30619">
    <property type="entry name" value="DNA INTERNALIZATION/COMPETENCE PROTEIN COMEC/REC2"/>
    <property type="match status" value="1"/>
</dbReference>
<dbReference type="InterPro" id="IPR036866">
    <property type="entry name" value="RibonucZ/Hydroxyglut_hydro"/>
</dbReference>
<keyword evidence="4" id="KW-1185">Reference proteome</keyword>
<feature type="region of interest" description="Disordered" evidence="1">
    <location>
        <begin position="235"/>
        <end position="259"/>
    </location>
</feature>
<reference evidence="4" key="1">
    <citation type="journal article" date="2019" name="Int. J. Syst. Evol. Microbiol.">
        <title>The Global Catalogue of Microorganisms (GCM) 10K type strain sequencing project: providing services to taxonomists for standard genome sequencing and annotation.</title>
        <authorList>
            <consortium name="The Broad Institute Genomics Platform"/>
            <consortium name="The Broad Institute Genome Sequencing Center for Infectious Disease"/>
            <person name="Wu L."/>
            <person name="Ma J."/>
        </authorList>
    </citation>
    <scope>NUCLEOTIDE SEQUENCE [LARGE SCALE GENOMIC DNA]</scope>
    <source>
        <strain evidence="4">CGMCC 1.15288</strain>
    </source>
</reference>
<sequence length="506" mass="56749">MDKITHAEVRMYRMGTGDCFIIKMFKGTDNTFTMMIDCGTWKGSKEHLEPYIKNLKDYIREGRTAEPATIDLLVVTHEHLDHVSVFKSCKELFTADFVVKKIWMGWTENDAPTSADDPLGDQLKHWKEEYGQRKKALNVVADRLNSLMTDEKAAKKKSPLGLQPDFAVAVDRFAELHFSARGSEYIGGLAGMEVVKKEIATNNIAYVHPGQVISNPEGAEGIKFYVLGPPTSIDSIKAEGAPADEPGETFSHSQNNKRTDNDSFATAILNLTDPQLLSSILPFDESFLADETMSEYASESWRKIDYDWLNSAGSLALRMNSATNNLSVALAIEFADSGRVMLFPGDAEYGSWKSWHSIKWQAKDRFNDNKPLETKGLLNRTVFYKVAHHLSHNGSAKRLGVEMMTDPDLVAMATLDYDVISPGWTSTMPNRDLIADLLLRTKGRLIIMNEEGLSIDRTPEKQPLKDKILATRQQFMTSAESTAFHNAFSEGPGEEKLYYQYKVNAM</sequence>
<dbReference type="Pfam" id="PF00753">
    <property type="entry name" value="Lactamase_B"/>
    <property type="match status" value="1"/>
</dbReference>
<comment type="caution">
    <text evidence="3">The sequence shown here is derived from an EMBL/GenBank/DDBJ whole genome shotgun (WGS) entry which is preliminary data.</text>
</comment>
<dbReference type="EMBL" id="BMIA01000002">
    <property type="protein sequence ID" value="GGH36667.1"/>
    <property type="molecule type" value="Genomic_DNA"/>
</dbReference>
<evidence type="ECO:0000313" key="4">
    <source>
        <dbReference type="Proteomes" id="UP000600214"/>
    </source>
</evidence>
<evidence type="ECO:0000259" key="2">
    <source>
        <dbReference type="Pfam" id="PF00753"/>
    </source>
</evidence>
<evidence type="ECO:0000256" key="1">
    <source>
        <dbReference type="SAM" id="MobiDB-lite"/>
    </source>
</evidence>
<dbReference type="Gene3D" id="3.60.15.10">
    <property type="entry name" value="Ribonuclease Z/Hydroxyacylglutathione hydrolase-like"/>
    <property type="match status" value="1"/>
</dbReference>
<proteinExistence type="predicted"/>
<gene>
    <name evidence="3" type="ORF">GCM10007423_29100</name>
</gene>
<organism evidence="3 4">
    <name type="scientific">Dyadobacter endophyticus</name>
    <dbReference type="NCBI Taxonomy" id="1749036"/>
    <lineage>
        <taxon>Bacteria</taxon>
        <taxon>Pseudomonadati</taxon>
        <taxon>Bacteroidota</taxon>
        <taxon>Cytophagia</taxon>
        <taxon>Cytophagales</taxon>
        <taxon>Spirosomataceae</taxon>
        <taxon>Dyadobacter</taxon>
    </lineage>
</organism>
<dbReference type="Proteomes" id="UP000600214">
    <property type="component" value="Unassembled WGS sequence"/>
</dbReference>
<feature type="domain" description="Metallo-beta-lactamase" evidence="2">
    <location>
        <begin position="18"/>
        <end position="86"/>
    </location>
</feature>
<protein>
    <recommendedName>
        <fullName evidence="2">Metallo-beta-lactamase domain-containing protein</fullName>
    </recommendedName>
</protein>
<name>A0ABQ1YT42_9BACT</name>
<dbReference type="InterPro" id="IPR052159">
    <property type="entry name" value="Competence_DNA_uptake"/>
</dbReference>
<dbReference type="SUPFAM" id="SSF56281">
    <property type="entry name" value="Metallo-hydrolase/oxidoreductase"/>
    <property type="match status" value="1"/>
</dbReference>
<dbReference type="RefSeq" id="WP_188933284.1">
    <property type="nucleotide sequence ID" value="NZ_BMIA01000002.1"/>
</dbReference>
<dbReference type="PANTHER" id="PTHR30619:SF1">
    <property type="entry name" value="RECOMBINATION PROTEIN 2"/>
    <property type="match status" value="1"/>
</dbReference>
<dbReference type="InterPro" id="IPR001279">
    <property type="entry name" value="Metallo-B-lactamas"/>
</dbReference>
<accession>A0ABQ1YT42</accession>